<sequence>MLTLPVMNAEGKQVSTVEVDPAHFGGTVNKQLLHDAVVMYQANRRVGTHSTKRRGEMAGSGHKLYRQKGTGHARMGPKRSPVRRGGGKAHGPKPRDYSYSMPKKARRLATRMAILSKMVDDEMVVVDSLPFAEPKTKAMAGVLAALGLSEQSCLISLKETDTNVLLSARNIPGVDILTAGDLNALSVLKPKRMLVTRETLEFLQEAGSVGKDAESPVGEEVPSAEAGEASDAKTESASDGGADGEEANDG</sequence>
<comment type="subunit">
    <text evidence="5">Part of the 50S ribosomal subunit.</text>
</comment>
<feature type="compositionally biased region" description="Basic residues" evidence="6">
    <location>
        <begin position="63"/>
        <end position="92"/>
    </location>
</feature>
<dbReference type="EMBL" id="CP036279">
    <property type="protein sequence ID" value="QDU60161.1"/>
    <property type="molecule type" value="Genomic_DNA"/>
</dbReference>
<organism evidence="7 8">
    <name type="scientific">Kolteria novifilia</name>
    <dbReference type="NCBI Taxonomy" id="2527975"/>
    <lineage>
        <taxon>Bacteria</taxon>
        <taxon>Pseudomonadati</taxon>
        <taxon>Planctomycetota</taxon>
        <taxon>Planctomycetia</taxon>
        <taxon>Kolteriales</taxon>
        <taxon>Kolteriaceae</taxon>
        <taxon>Kolteria</taxon>
    </lineage>
</organism>
<keyword evidence="3 5" id="KW-0687">Ribonucleoprotein</keyword>
<comment type="function">
    <text evidence="5">Forms part of the polypeptide exit tunnel.</text>
</comment>
<dbReference type="Pfam" id="PF00573">
    <property type="entry name" value="Ribosomal_L4"/>
    <property type="match status" value="1"/>
</dbReference>
<evidence type="ECO:0000256" key="2">
    <source>
        <dbReference type="ARBA" id="ARBA00022980"/>
    </source>
</evidence>
<keyword evidence="5" id="KW-0694">RNA-binding</keyword>
<dbReference type="KEGG" id="knv:Pan216_09980"/>
<proteinExistence type="inferred from homology"/>
<dbReference type="InterPro" id="IPR002136">
    <property type="entry name" value="Ribosomal_uL4"/>
</dbReference>
<dbReference type="OrthoDB" id="9803201at2"/>
<keyword evidence="5" id="KW-0699">rRNA-binding</keyword>
<feature type="region of interest" description="Disordered" evidence="6">
    <location>
        <begin position="206"/>
        <end position="250"/>
    </location>
</feature>
<dbReference type="NCBIfam" id="TIGR03953">
    <property type="entry name" value="rplD_bact"/>
    <property type="match status" value="1"/>
</dbReference>
<dbReference type="GO" id="GO:0019843">
    <property type="term" value="F:rRNA binding"/>
    <property type="evidence" value="ECO:0007669"/>
    <property type="project" value="UniProtKB-UniRule"/>
</dbReference>
<comment type="function">
    <text evidence="5">One of the primary rRNA binding proteins, this protein initially binds near the 5'-end of the 23S rRNA. It is important during the early stages of 50S assembly. It makes multiple contacts with different domains of the 23S rRNA in the assembled 50S subunit and ribosome.</text>
</comment>
<evidence type="ECO:0000256" key="4">
    <source>
        <dbReference type="ARBA" id="ARBA00035244"/>
    </source>
</evidence>
<dbReference type="AlphaFoldDB" id="A0A518AZM5"/>
<dbReference type="HAMAP" id="MF_01328_B">
    <property type="entry name" value="Ribosomal_uL4_B"/>
    <property type="match status" value="1"/>
</dbReference>
<dbReference type="GO" id="GO:0003735">
    <property type="term" value="F:structural constituent of ribosome"/>
    <property type="evidence" value="ECO:0007669"/>
    <property type="project" value="InterPro"/>
</dbReference>
<dbReference type="GO" id="GO:0005840">
    <property type="term" value="C:ribosome"/>
    <property type="evidence" value="ECO:0007669"/>
    <property type="project" value="UniProtKB-KW"/>
</dbReference>
<dbReference type="SUPFAM" id="SSF52166">
    <property type="entry name" value="Ribosomal protein L4"/>
    <property type="match status" value="1"/>
</dbReference>
<keyword evidence="2 5" id="KW-0689">Ribosomal protein</keyword>
<dbReference type="GO" id="GO:1990904">
    <property type="term" value="C:ribonucleoprotein complex"/>
    <property type="evidence" value="ECO:0007669"/>
    <property type="project" value="UniProtKB-KW"/>
</dbReference>
<dbReference type="PANTHER" id="PTHR10746:SF6">
    <property type="entry name" value="LARGE RIBOSOMAL SUBUNIT PROTEIN UL4M"/>
    <property type="match status" value="1"/>
</dbReference>
<dbReference type="Proteomes" id="UP000317093">
    <property type="component" value="Chromosome"/>
</dbReference>
<protein>
    <recommendedName>
        <fullName evidence="4 5">Large ribosomal subunit protein uL4</fullName>
    </recommendedName>
</protein>
<evidence type="ECO:0000256" key="5">
    <source>
        <dbReference type="HAMAP-Rule" id="MF_01328"/>
    </source>
</evidence>
<evidence type="ECO:0000256" key="6">
    <source>
        <dbReference type="SAM" id="MobiDB-lite"/>
    </source>
</evidence>
<comment type="similarity">
    <text evidence="1 5">Belongs to the universal ribosomal protein uL4 family.</text>
</comment>
<dbReference type="InterPro" id="IPR013005">
    <property type="entry name" value="Ribosomal_uL4-like"/>
</dbReference>
<dbReference type="InterPro" id="IPR023574">
    <property type="entry name" value="Ribosomal_uL4_dom_sf"/>
</dbReference>
<dbReference type="RefSeq" id="WP_145255571.1">
    <property type="nucleotide sequence ID" value="NZ_CP036279.1"/>
</dbReference>
<dbReference type="Gene3D" id="3.40.1370.10">
    <property type="match status" value="1"/>
</dbReference>
<dbReference type="PANTHER" id="PTHR10746">
    <property type="entry name" value="50S RIBOSOMAL PROTEIN L4"/>
    <property type="match status" value="1"/>
</dbReference>
<dbReference type="GO" id="GO:0006412">
    <property type="term" value="P:translation"/>
    <property type="evidence" value="ECO:0007669"/>
    <property type="project" value="UniProtKB-UniRule"/>
</dbReference>
<keyword evidence="8" id="KW-1185">Reference proteome</keyword>
<evidence type="ECO:0000256" key="1">
    <source>
        <dbReference type="ARBA" id="ARBA00010528"/>
    </source>
</evidence>
<reference evidence="7 8" key="1">
    <citation type="submission" date="2019-02" db="EMBL/GenBank/DDBJ databases">
        <title>Deep-cultivation of Planctomycetes and their phenomic and genomic characterization uncovers novel biology.</title>
        <authorList>
            <person name="Wiegand S."/>
            <person name="Jogler M."/>
            <person name="Boedeker C."/>
            <person name="Pinto D."/>
            <person name="Vollmers J."/>
            <person name="Rivas-Marin E."/>
            <person name="Kohn T."/>
            <person name="Peeters S.H."/>
            <person name="Heuer A."/>
            <person name="Rast P."/>
            <person name="Oberbeckmann S."/>
            <person name="Bunk B."/>
            <person name="Jeske O."/>
            <person name="Meyerdierks A."/>
            <person name="Storesund J.E."/>
            <person name="Kallscheuer N."/>
            <person name="Luecker S."/>
            <person name="Lage O.M."/>
            <person name="Pohl T."/>
            <person name="Merkel B.J."/>
            <person name="Hornburger P."/>
            <person name="Mueller R.-W."/>
            <person name="Bruemmer F."/>
            <person name="Labrenz M."/>
            <person name="Spormann A.M."/>
            <person name="Op den Camp H."/>
            <person name="Overmann J."/>
            <person name="Amann R."/>
            <person name="Jetten M.S.M."/>
            <person name="Mascher T."/>
            <person name="Medema M.H."/>
            <person name="Devos D.P."/>
            <person name="Kaster A.-K."/>
            <person name="Ovreas L."/>
            <person name="Rohde M."/>
            <person name="Galperin M.Y."/>
            <person name="Jogler C."/>
        </authorList>
    </citation>
    <scope>NUCLEOTIDE SEQUENCE [LARGE SCALE GENOMIC DNA]</scope>
    <source>
        <strain evidence="7 8">Pan216</strain>
    </source>
</reference>
<accession>A0A518AZM5</accession>
<evidence type="ECO:0000313" key="8">
    <source>
        <dbReference type="Proteomes" id="UP000317093"/>
    </source>
</evidence>
<gene>
    <name evidence="5 7" type="primary">rplD</name>
    <name evidence="7" type="ORF">Pan216_09980</name>
</gene>
<evidence type="ECO:0000313" key="7">
    <source>
        <dbReference type="EMBL" id="QDU60161.1"/>
    </source>
</evidence>
<feature type="region of interest" description="Disordered" evidence="6">
    <location>
        <begin position="47"/>
        <end position="99"/>
    </location>
</feature>
<evidence type="ECO:0000256" key="3">
    <source>
        <dbReference type="ARBA" id="ARBA00023274"/>
    </source>
</evidence>
<name>A0A518AZM5_9BACT</name>